<keyword evidence="1" id="KW-0378">Hydrolase</keyword>
<proteinExistence type="predicted"/>
<comment type="caution">
    <text evidence="1">The sequence shown here is derived from an EMBL/GenBank/DDBJ whole genome shotgun (WGS) entry which is preliminary data.</text>
</comment>
<sequence>MSTDLGLDPSDPLNLLLHNTSQGADSSTSTDSSQMENGSAEDWSKFSALWAEVSDQQQQQHTNAAMKPYPDMMDFTDLSALPMDMDFNPSMSIEPSALHYDSMKFTHPGMSFSYDDQYGLSSELLASQFPFTFQFNGEDMSSSSSSASPPSSTKERRLSITSSSSSSGASFSPVPESIPSPPTYNDVAHDLQYPDATAPTTFSDPAAELAQRVRQSAGVMLAVPMNSQLQNPGAQLPANTSQSKLPIPRLPRHNSVTSKSTPSTSSSAASTPPPSTPPPANSFKLSLNTAPTALAPQEPTSTPVAATPASALPRPKTSHTTIERRYRTNLNARIQSLRMAVPALRVLEDREGGNGKKIKKNVKGSVPIKGTNCAGIIVDSVGEDGQGVVDIIDERGFVDGVKVARKCSKANVLGKAVEYIRVLKKREQRLKAEQAGLKMLVAGLVGGPALVREWEKEWRAKFGGEEKDEVEGDDEADDDDDSEDEDGSGDEDGGRKRKRPKASAAPVKKPAEKKKAVTTTPLVHTTSGEQDGSTVPEKRKRGRPRKVLPPPVTLAPTASQEVPVPTAQDEVMQPPMAQAMWTQPQPQPQQFLLAVFALFSFFNSPLTSSTPSASHQHTGTVLSSHPPLAYAPEILSLFPEPNASSSSPWAWREYAQVVHLIVSLLVLASLVANWLGLGKAVARGRSLSFRVVKGAASKTRAHAGPFSWFDLGEASVLEGRAASLTFYERLQIYRSVSSRASATTSQLVTSALAIYRTPGLLGSIARIQSRSIWSAANLQAQNTLPIRKHEALVFRELELDTATALLTTASDADKTDGERALAPIEVLAGLVVKQRVKAHLGQLFVNLVEAEDALFEDGKEKEKEEKEWRRTIDAARELGGQVAQLGTLFERVWKASPSALEEAEIELELGEEGSNEVKALLVAVILYRRLFDYSHGCASPSSSTSTLLMSPPPSPTSKTAQARKKMMLKLRTALGNRVFEADEQKQDEAEVEQGEETQKMGLEDARDRVVDLIVELERKERRSSTPSCSTTADMGAAGQHTVNTTERLTKLRELMQKQDIDVQAVVIPSEDQHSSEYLAHCDERRAFISGFNGSAGCAIVTLDKAYLFTDGRYFLQAEKQLDQNWTLMKQGLPGSDVPTWQEFLHKNLEGKTKIGIDATLISASDAESLNKQLAPKESSLVSLSNNLVDEIWTDRPARPANPVFHLDEKYSGQSHLEKVEKIREELVKKKAKAVVVTMLDEVAWLFNLRGSDIDFNPVFFAYAVVTTEKVTLFINEKQLDDTARGYLEKHVEIKPYDSFFDHLKGLPSTLDLKDDTTILLGDKASLAVAEALGKNTYTIVRSPVTDLKAIKNATELEGFRQSHIRDGAALARYFAWLEEQLNNGAEINESQGSDQLEKYRSELDLFKGLSFTTISSTGPNGAIIHYSPDPNDCDIIKKDQIYLCDSGGQYLDGTTDVTRTWHFGTPTDEEKRAFTRVLQGHIAIDTAVFPNGTTGYIIDAFARRALWQDGLDFRHGTGHGVGHFLNVHEGPQGIGTRITLNNAPLKPGMTVSNEPGYYADGRFGIRIENVVLVTEAKTPNNFGDKGYLGFENVTMCPIQVKLIDTSLLTPQEKAWVNAYHEEVFSKVSPLLQNDQRALQWLTRECKNPI</sequence>
<reference evidence="1" key="1">
    <citation type="submission" date="2021-10" db="EMBL/GenBank/DDBJ databases">
        <title>Psilocybe cubensis genome.</title>
        <authorList>
            <person name="Mckernan K.J."/>
            <person name="Crawford S."/>
            <person name="Trippe A."/>
            <person name="Kane L.T."/>
            <person name="Mclaughlin S."/>
        </authorList>
    </citation>
    <scope>NUCLEOTIDE SEQUENCE</scope>
    <source>
        <strain evidence="1">MGC-MH-2018</strain>
    </source>
</reference>
<dbReference type="EMBL" id="JAFIQS020000009">
    <property type="protein sequence ID" value="KAH9477509.1"/>
    <property type="molecule type" value="Genomic_DNA"/>
</dbReference>
<keyword evidence="1" id="KW-0031">Aminopeptidase</keyword>
<name>A0ACB8GPX4_PSICU</name>
<evidence type="ECO:0000313" key="2">
    <source>
        <dbReference type="Proteomes" id="UP000664032"/>
    </source>
</evidence>
<evidence type="ECO:0000313" key="1">
    <source>
        <dbReference type="EMBL" id="KAH9477509.1"/>
    </source>
</evidence>
<gene>
    <name evidence="1" type="ORF">JR316_0009728</name>
</gene>
<keyword evidence="1" id="KW-0645">Protease</keyword>
<accession>A0ACB8GPX4</accession>
<organism evidence="1 2">
    <name type="scientific">Psilocybe cubensis</name>
    <name type="common">Psychedelic mushroom</name>
    <name type="synonym">Stropharia cubensis</name>
    <dbReference type="NCBI Taxonomy" id="181762"/>
    <lineage>
        <taxon>Eukaryota</taxon>
        <taxon>Fungi</taxon>
        <taxon>Dikarya</taxon>
        <taxon>Basidiomycota</taxon>
        <taxon>Agaricomycotina</taxon>
        <taxon>Agaricomycetes</taxon>
        <taxon>Agaricomycetidae</taxon>
        <taxon>Agaricales</taxon>
        <taxon>Agaricineae</taxon>
        <taxon>Strophariaceae</taxon>
        <taxon>Psilocybe</taxon>
    </lineage>
</organism>
<keyword evidence="2" id="KW-1185">Reference proteome</keyword>
<protein>
    <submittedName>
        <fullName evidence="1">Xaa-Pro aminopeptidase P</fullName>
    </submittedName>
</protein>
<dbReference type="Proteomes" id="UP000664032">
    <property type="component" value="Unassembled WGS sequence"/>
</dbReference>